<protein>
    <submittedName>
        <fullName evidence="1">Uncharacterized protein</fullName>
    </submittedName>
</protein>
<organism evidence="1 2">
    <name type="scientific">Heliomicrobium undosum</name>
    <dbReference type="NCBI Taxonomy" id="121734"/>
    <lineage>
        <taxon>Bacteria</taxon>
        <taxon>Bacillati</taxon>
        <taxon>Bacillota</taxon>
        <taxon>Clostridia</taxon>
        <taxon>Eubacteriales</taxon>
        <taxon>Heliobacteriaceae</taxon>
        <taxon>Heliomicrobium</taxon>
    </lineage>
</organism>
<evidence type="ECO:0000313" key="2">
    <source>
        <dbReference type="Proteomes" id="UP000463470"/>
    </source>
</evidence>
<sequence length="88" mass="10556">MLPEEFFPEADRVSYPLSNFFESRDDAIIRQIREFALRSDTRGLECFLREEELIKDCEFVSWTGIEYPEREELVDYGYPVIYVNQGLY</sequence>
<keyword evidence="2" id="KW-1185">Reference proteome</keyword>
<dbReference type="Proteomes" id="UP000463470">
    <property type="component" value="Unassembled WGS sequence"/>
</dbReference>
<dbReference type="AlphaFoldDB" id="A0A845L6Q2"/>
<proteinExistence type="predicted"/>
<gene>
    <name evidence="1" type="ORF">GTO91_16880</name>
</gene>
<comment type="caution">
    <text evidence="1">The sequence shown here is derived from an EMBL/GenBank/DDBJ whole genome shotgun (WGS) entry which is preliminary data.</text>
</comment>
<accession>A0A845L6Q2</accession>
<dbReference type="RefSeq" id="WP_161259890.1">
    <property type="nucleotide sequence ID" value="NZ_WXEY01000035.1"/>
</dbReference>
<name>A0A845L6Q2_9FIRM</name>
<reference evidence="1 2" key="1">
    <citation type="submission" date="2020-01" db="EMBL/GenBank/DDBJ databases">
        <title>Whole-genome sequence of Heliobacterium undosum DSM 13378.</title>
        <authorList>
            <person name="Kyndt J.A."/>
            <person name="Meyer T.E."/>
        </authorList>
    </citation>
    <scope>NUCLEOTIDE SEQUENCE [LARGE SCALE GENOMIC DNA]</scope>
    <source>
        <strain evidence="1 2">DSM 13378</strain>
    </source>
</reference>
<dbReference type="EMBL" id="WXEY01000035">
    <property type="protein sequence ID" value="MZP31376.1"/>
    <property type="molecule type" value="Genomic_DNA"/>
</dbReference>
<evidence type="ECO:0000313" key="1">
    <source>
        <dbReference type="EMBL" id="MZP31376.1"/>
    </source>
</evidence>